<dbReference type="PANTHER" id="PTHR21207">
    <property type="entry name" value="PARKIN COREGULATED GENE PROTEIN PARK2 COREGULATED"/>
    <property type="match status" value="1"/>
</dbReference>
<comment type="caution">
    <text evidence="2">The sequence shown here is derived from an EMBL/GenBank/DDBJ whole genome shotgun (WGS) entry which is preliminary data.</text>
</comment>
<feature type="compositionally biased region" description="Basic and acidic residues" evidence="1">
    <location>
        <begin position="24"/>
        <end position="33"/>
    </location>
</feature>
<keyword evidence="3" id="KW-1185">Reference proteome</keyword>
<feature type="region of interest" description="Disordered" evidence="1">
    <location>
        <begin position="1"/>
        <end position="41"/>
    </location>
</feature>
<evidence type="ECO:0000313" key="2">
    <source>
        <dbReference type="EMBL" id="KAJ3180668.1"/>
    </source>
</evidence>
<feature type="compositionally biased region" description="Polar residues" evidence="1">
    <location>
        <begin position="1"/>
        <end position="19"/>
    </location>
</feature>
<dbReference type="EMBL" id="JADGJQ010000015">
    <property type="protein sequence ID" value="KAJ3180668.1"/>
    <property type="molecule type" value="Genomic_DNA"/>
</dbReference>
<dbReference type="Pfam" id="PF10274">
    <property type="entry name" value="ParcG"/>
    <property type="match status" value="1"/>
</dbReference>
<reference evidence="2" key="1">
    <citation type="submission" date="2020-05" db="EMBL/GenBank/DDBJ databases">
        <title>Phylogenomic resolution of chytrid fungi.</title>
        <authorList>
            <person name="Stajich J.E."/>
            <person name="Amses K."/>
            <person name="Simmons R."/>
            <person name="Seto K."/>
            <person name="Myers J."/>
            <person name="Bonds A."/>
            <person name="Quandt C.A."/>
            <person name="Barry K."/>
            <person name="Liu P."/>
            <person name="Grigoriev I."/>
            <person name="Longcore J.E."/>
            <person name="James T.Y."/>
        </authorList>
    </citation>
    <scope>NUCLEOTIDE SEQUENCE</scope>
    <source>
        <strain evidence="2">JEL0379</strain>
    </source>
</reference>
<dbReference type="InterPro" id="IPR011989">
    <property type="entry name" value="ARM-like"/>
</dbReference>
<evidence type="ECO:0000256" key="1">
    <source>
        <dbReference type="SAM" id="MobiDB-lite"/>
    </source>
</evidence>
<dbReference type="InterPro" id="IPR016024">
    <property type="entry name" value="ARM-type_fold"/>
</dbReference>
<evidence type="ECO:0008006" key="4">
    <source>
        <dbReference type="Google" id="ProtNLM"/>
    </source>
</evidence>
<sequence>MLSKTSTGRLDGSSCSLSKSPAAKADRPAEPSRRPSSKLNTAVVQPLGNKKHLTAFGAMYARGEIPCRLNHGSVKHKITWTQPPDSLPYTILLPAFFAGLLETQHPYTHLVRTGLPDLLSAPSAAEKTLPLLPSLTAPLRAALGSRDTGVADAALNTLQRLVILVGPDLLPCLHTLVPPVAARVVRASSSSACGGAREACFDVLRTIEAEVGTSALKILKTCCPTYSSPFNGNG</sequence>
<proteinExistence type="predicted"/>
<dbReference type="InterPro" id="IPR019399">
    <property type="entry name" value="Parkin_co-regulated_protein"/>
</dbReference>
<dbReference type="AlphaFoldDB" id="A0AAD5TPC1"/>
<name>A0AAD5TPC1_9FUNG</name>
<dbReference type="PANTHER" id="PTHR21207:SF1">
    <property type="entry name" value="PACRG-LIKE PROTEIN"/>
    <property type="match status" value="1"/>
</dbReference>
<protein>
    <recommendedName>
        <fullName evidence="4">PACRG-like protein</fullName>
    </recommendedName>
</protein>
<dbReference type="Proteomes" id="UP001212152">
    <property type="component" value="Unassembled WGS sequence"/>
</dbReference>
<gene>
    <name evidence="2" type="ORF">HDU87_001781</name>
</gene>
<organism evidence="2 3">
    <name type="scientific">Geranomyces variabilis</name>
    <dbReference type="NCBI Taxonomy" id="109894"/>
    <lineage>
        <taxon>Eukaryota</taxon>
        <taxon>Fungi</taxon>
        <taxon>Fungi incertae sedis</taxon>
        <taxon>Chytridiomycota</taxon>
        <taxon>Chytridiomycota incertae sedis</taxon>
        <taxon>Chytridiomycetes</taxon>
        <taxon>Spizellomycetales</taxon>
        <taxon>Powellomycetaceae</taxon>
        <taxon>Geranomyces</taxon>
    </lineage>
</organism>
<dbReference type="SUPFAM" id="SSF48371">
    <property type="entry name" value="ARM repeat"/>
    <property type="match status" value="1"/>
</dbReference>
<accession>A0AAD5TPC1</accession>
<dbReference type="Gene3D" id="1.25.10.10">
    <property type="entry name" value="Leucine-rich Repeat Variant"/>
    <property type="match status" value="1"/>
</dbReference>
<evidence type="ECO:0000313" key="3">
    <source>
        <dbReference type="Proteomes" id="UP001212152"/>
    </source>
</evidence>